<dbReference type="AlphaFoldDB" id="A0A0V1M9Z6"/>
<sequence length="202" mass="22448">MFVHCATCTQYKAYLHPIERGKANFVGAATSKHKSKTPNCPSIHPFIEWWEGDGIEVREIVLLRPLMLARGGTLEITPPQRINETSMIKTARWGFDACRGWLVGSVENSKQLMLVAEKHLFKSVLFGMKTSTLSLISVAAFEVTCAMQFSQLYYQLHGVSSKRASGFGKRTCFSNDRQEDDTMTIGNAFIPCGFGWTEGVGG</sequence>
<proteinExistence type="predicted"/>
<name>A0A0V1M9Z6_9BILA</name>
<dbReference type="EMBL" id="JYDO01000163">
    <property type="protein sequence ID" value="KRZ68517.1"/>
    <property type="molecule type" value="Genomic_DNA"/>
</dbReference>
<gene>
    <name evidence="1" type="ORF">T10_1949</name>
</gene>
<dbReference type="Proteomes" id="UP000054843">
    <property type="component" value="Unassembled WGS sequence"/>
</dbReference>
<evidence type="ECO:0000313" key="1">
    <source>
        <dbReference type="EMBL" id="KRZ68517.1"/>
    </source>
</evidence>
<reference evidence="1 2" key="1">
    <citation type="submission" date="2015-01" db="EMBL/GenBank/DDBJ databases">
        <title>Evolution of Trichinella species and genotypes.</title>
        <authorList>
            <person name="Korhonen P.K."/>
            <person name="Edoardo P."/>
            <person name="Giuseppe L.R."/>
            <person name="Gasser R.B."/>
        </authorList>
    </citation>
    <scope>NUCLEOTIDE SEQUENCE [LARGE SCALE GENOMIC DNA]</scope>
    <source>
        <strain evidence="1">ISS1980</strain>
    </source>
</reference>
<organism evidence="1 2">
    <name type="scientific">Trichinella papuae</name>
    <dbReference type="NCBI Taxonomy" id="268474"/>
    <lineage>
        <taxon>Eukaryota</taxon>
        <taxon>Metazoa</taxon>
        <taxon>Ecdysozoa</taxon>
        <taxon>Nematoda</taxon>
        <taxon>Enoplea</taxon>
        <taxon>Dorylaimia</taxon>
        <taxon>Trichinellida</taxon>
        <taxon>Trichinellidae</taxon>
        <taxon>Trichinella</taxon>
    </lineage>
</organism>
<comment type="caution">
    <text evidence="1">The sequence shown here is derived from an EMBL/GenBank/DDBJ whole genome shotgun (WGS) entry which is preliminary data.</text>
</comment>
<protein>
    <submittedName>
        <fullName evidence="1">Uncharacterized protein</fullName>
    </submittedName>
</protein>
<keyword evidence="2" id="KW-1185">Reference proteome</keyword>
<accession>A0A0V1M9Z6</accession>
<evidence type="ECO:0000313" key="2">
    <source>
        <dbReference type="Proteomes" id="UP000054843"/>
    </source>
</evidence>